<dbReference type="GO" id="GO:0005524">
    <property type="term" value="F:ATP binding"/>
    <property type="evidence" value="ECO:0007669"/>
    <property type="project" value="InterPro"/>
</dbReference>
<protein>
    <recommendedName>
        <fullName evidence="4">ATPase AAA-type core domain-containing protein</fullName>
    </recommendedName>
</protein>
<feature type="compositionally biased region" description="Acidic residues" evidence="3">
    <location>
        <begin position="1"/>
        <end position="23"/>
    </location>
</feature>
<dbReference type="Proteomes" id="UP000734854">
    <property type="component" value="Unassembled WGS sequence"/>
</dbReference>
<dbReference type="InterPro" id="IPR053016">
    <property type="entry name" value="CTF18-RFC_complex"/>
</dbReference>
<reference evidence="5 6" key="1">
    <citation type="submission" date="2020-08" db="EMBL/GenBank/DDBJ databases">
        <title>Plant Genome Project.</title>
        <authorList>
            <person name="Zhang R.-G."/>
        </authorList>
    </citation>
    <scope>NUCLEOTIDE SEQUENCE [LARGE SCALE GENOMIC DNA]</scope>
    <source>
        <tissue evidence="5">Rhizome</tissue>
    </source>
</reference>
<name>A0A8J5GI12_ZINOF</name>
<proteinExistence type="predicted"/>
<dbReference type="CDD" id="cd00009">
    <property type="entry name" value="AAA"/>
    <property type="match status" value="1"/>
</dbReference>
<feature type="region of interest" description="Disordered" evidence="3">
    <location>
        <begin position="374"/>
        <end position="408"/>
    </location>
</feature>
<comment type="caution">
    <text evidence="5">The sequence shown here is derived from an EMBL/GenBank/DDBJ whole genome shotgun (WGS) entry which is preliminary data.</text>
</comment>
<dbReference type="GO" id="GO:0005634">
    <property type="term" value="C:nucleus"/>
    <property type="evidence" value="ECO:0007669"/>
    <property type="project" value="UniProtKB-SubCell"/>
</dbReference>
<dbReference type="InterPro" id="IPR003959">
    <property type="entry name" value="ATPase_AAA_core"/>
</dbReference>
<sequence length="516" mass="55661">MDEIILSDDVDNLEDLEEYEEDDHQTKVKGKRPISDSSNHPTVKGASSSALVKRMQFSAQTGLVNEEEINLDDKTEEENIDGYKSSLGKTTLANIAAKHCGYRAVEINASDDRSASTVESKILDVIQMNSVMPDAKPKCLIIDEIDGALGEGKGVVDVILKMIAAEKKLSSDKENSTHQAEPGKTMSKKRHKSAILNRPVICICNDVYAPALRALRQVAKVHTFVQPTINRVVNSLGHFSKFKSSLMAGLTLYVQEKDSGLIKVHFLHLLNILRKRSQGDSTACGGGLVGDVHCATVCKEKMGCACLFSGAHLATPRRKVQPGELVEPGHLKRAPCESFIPKDETSLGSLPRNYLSIEISLTDCRSPPPLHVIMSSTNQPTQQTAPGGYDYYNQQSQQQQQTIGGSSTDGGAGYNYGWPLPSYNNQVSYGVAAYHQTSAGQQSYGQDGYSTGYNSPAYSYTASNLQSGLDQQAYGLTVSYGTMAISSQDGSASAYGAQGVNSITCSSTTSIESTTK</sequence>
<dbReference type="PANTHER" id="PTHR46765">
    <property type="entry name" value="P-LOOP CONTAINING NUCLEOSIDE TRIPHOSPHATE HYDROLASES SUPERFAMILY PROTEIN"/>
    <property type="match status" value="1"/>
</dbReference>
<evidence type="ECO:0000256" key="2">
    <source>
        <dbReference type="ARBA" id="ARBA00023242"/>
    </source>
</evidence>
<evidence type="ECO:0000259" key="4">
    <source>
        <dbReference type="Pfam" id="PF00004"/>
    </source>
</evidence>
<dbReference type="SUPFAM" id="SSF52540">
    <property type="entry name" value="P-loop containing nucleoside triphosphate hydrolases"/>
    <property type="match status" value="1"/>
</dbReference>
<dbReference type="AlphaFoldDB" id="A0A8J5GI12"/>
<feature type="compositionally biased region" description="Polar residues" evidence="3">
    <location>
        <begin position="35"/>
        <end position="50"/>
    </location>
</feature>
<dbReference type="GO" id="GO:0016887">
    <property type="term" value="F:ATP hydrolysis activity"/>
    <property type="evidence" value="ECO:0007669"/>
    <property type="project" value="InterPro"/>
</dbReference>
<dbReference type="Pfam" id="PF00004">
    <property type="entry name" value="AAA"/>
    <property type="match status" value="1"/>
</dbReference>
<keyword evidence="6" id="KW-1185">Reference proteome</keyword>
<evidence type="ECO:0000313" key="6">
    <source>
        <dbReference type="Proteomes" id="UP000734854"/>
    </source>
</evidence>
<dbReference type="InterPro" id="IPR027417">
    <property type="entry name" value="P-loop_NTPase"/>
</dbReference>
<organism evidence="5 6">
    <name type="scientific">Zingiber officinale</name>
    <name type="common">Ginger</name>
    <name type="synonym">Amomum zingiber</name>
    <dbReference type="NCBI Taxonomy" id="94328"/>
    <lineage>
        <taxon>Eukaryota</taxon>
        <taxon>Viridiplantae</taxon>
        <taxon>Streptophyta</taxon>
        <taxon>Embryophyta</taxon>
        <taxon>Tracheophyta</taxon>
        <taxon>Spermatophyta</taxon>
        <taxon>Magnoliopsida</taxon>
        <taxon>Liliopsida</taxon>
        <taxon>Zingiberales</taxon>
        <taxon>Zingiberaceae</taxon>
        <taxon>Zingiber</taxon>
    </lineage>
</organism>
<evidence type="ECO:0000256" key="3">
    <source>
        <dbReference type="SAM" id="MobiDB-lite"/>
    </source>
</evidence>
<feature type="region of interest" description="Disordered" evidence="3">
    <location>
        <begin position="170"/>
        <end position="192"/>
    </location>
</feature>
<dbReference type="PANTHER" id="PTHR46765:SF1">
    <property type="entry name" value="P-LOOP CONTAINING NUCLEOSIDE TRIPHOSPHATE HYDROLASES SUPERFAMILY PROTEIN"/>
    <property type="match status" value="1"/>
</dbReference>
<evidence type="ECO:0000313" key="5">
    <source>
        <dbReference type="EMBL" id="KAG6507884.1"/>
    </source>
</evidence>
<gene>
    <name evidence="5" type="ORF">ZIOFF_033237</name>
</gene>
<feature type="region of interest" description="Disordered" evidence="3">
    <location>
        <begin position="1"/>
        <end position="50"/>
    </location>
</feature>
<feature type="compositionally biased region" description="Low complexity" evidence="3">
    <location>
        <begin position="387"/>
        <end position="406"/>
    </location>
</feature>
<feature type="compositionally biased region" description="Polar residues" evidence="3">
    <location>
        <begin position="374"/>
        <end position="385"/>
    </location>
</feature>
<keyword evidence="2" id="KW-0539">Nucleus</keyword>
<dbReference type="Gene3D" id="3.40.50.300">
    <property type="entry name" value="P-loop containing nucleotide triphosphate hydrolases"/>
    <property type="match status" value="1"/>
</dbReference>
<dbReference type="EMBL" id="JACMSC010000009">
    <property type="protein sequence ID" value="KAG6507884.1"/>
    <property type="molecule type" value="Genomic_DNA"/>
</dbReference>
<evidence type="ECO:0000256" key="1">
    <source>
        <dbReference type="ARBA" id="ARBA00004123"/>
    </source>
</evidence>
<accession>A0A8J5GI12</accession>
<feature type="domain" description="ATPase AAA-type core" evidence="4">
    <location>
        <begin position="87"/>
        <end position="206"/>
    </location>
</feature>
<comment type="subcellular location">
    <subcellularLocation>
        <location evidence="1">Nucleus</location>
    </subcellularLocation>
</comment>